<dbReference type="PROSITE" id="PS00409">
    <property type="entry name" value="PROKAR_NTER_METHYL"/>
    <property type="match status" value="1"/>
</dbReference>
<evidence type="ECO:0000256" key="3">
    <source>
        <dbReference type="ARBA" id="ARBA00029638"/>
    </source>
</evidence>
<comment type="similarity">
    <text evidence="1 4">Belongs to the N-Me-Phe pilin family.</text>
</comment>
<keyword evidence="5" id="KW-0812">Transmembrane</keyword>
<dbReference type="InterPro" id="IPR045584">
    <property type="entry name" value="Pilin-like"/>
</dbReference>
<evidence type="ECO:0000256" key="1">
    <source>
        <dbReference type="ARBA" id="ARBA00005233"/>
    </source>
</evidence>
<accession>A0A0K1XF01</accession>
<dbReference type="NCBIfam" id="TIGR02532">
    <property type="entry name" value="IV_pilin_GFxxxE"/>
    <property type="match status" value="1"/>
</dbReference>
<dbReference type="Gene3D" id="3.30.700.10">
    <property type="entry name" value="Glycoprotein, Type 4 Pilin"/>
    <property type="match status" value="1"/>
</dbReference>
<name>A0A0K1XF01_9GAMM</name>
<keyword evidence="2" id="KW-0488">Methylation</keyword>
<dbReference type="InterPro" id="IPR001082">
    <property type="entry name" value="Pilin"/>
</dbReference>
<dbReference type="AlphaFoldDB" id="A0A0K1XF01"/>
<protein>
    <recommendedName>
        <fullName evidence="3">Pilin</fullName>
    </recommendedName>
</protein>
<evidence type="ECO:0000256" key="4">
    <source>
        <dbReference type="RuleBase" id="RU000389"/>
    </source>
</evidence>
<keyword evidence="5" id="KW-0472">Membrane</keyword>
<evidence type="ECO:0000313" key="7">
    <source>
        <dbReference type="Proteomes" id="UP000063953"/>
    </source>
</evidence>
<gene>
    <name evidence="6" type="ORF">AKN88_07750</name>
</gene>
<dbReference type="Pfam" id="PF00114">
    <property type="entry name" value="Pilin"/>
    <property type="match status" value="1"/>
</dbReference>
<dbReference type="GO" id="GO:0009289">
    <property type="term" value="C:pilus"/>
    <property type="evidence" value="ECO:0007669"/>
    <property type="project" value="InterPro"/>
</dbReference>
<dbReference type="InterPro" id="IPR012902">
    <property type="entry name" value="N_methyl_site"/>
</dbReference>
<dbReference type="STRING" id="1697053.AKN87_10145"/>
<dbReference type="Proteomes" id="UP000063953">
    <property type="component" value="Chromosome"/>
</dbReference>
<proteinExistence type="inferred from homology"/>
<dbReference type="Pfam" id="PF07963">
    <property type="entry name" value="N_methyl"/>
    <property type="match status" value="1"/>
</dbReference>
<feature type="transmembrane region" description="Helical" evidence="5">
    <location>
        <begin position="12"/>
        <end position="32"/>
    </location>
</feature>
<keyword evidence="7" id="KW-1185">Reference proteome</keyword>
<organism evidence="6 7">
    <name type="scientific">Thiopseudomonas alkaliphila</name>
    <dbReference type="NCBI Taxonomy" id="1697053"/>
    <lineage>
        <taxon>Bacteria</taxon>
        <taxon>Pseudomonadati</taxon>
        <taxon>Pseudomonadota</taxon>
        <taxon>Gammaproteobacteria</taxon>
        <taxon>Pseudomonadales</taxon>
        <taxon>Pseudomonadaceae</taxon>
        <taxon>Thiopseudomonas</taxon>
    </lineage>
</organism>
<dbReference type="RefSeq" id="WP_053101002.1">
    <property type="nucleotide sequence ID" value="NZ_CP012365.1"/>
</dbReference>
<sequence>MHISTQKGFTLIELMIVVSIIGILAAIALPSYQNYTNRAKMAEVLSLTSFAKLAVTEYFQTEGKLPENNQEVGLTENQEGTNQSRYVKSLIIGDNSNPGQISITITGTSISSLDDKKVMLIPYRNDATTKIMDTSSESNYSGPIVWICTLESPDMNTFFPSNCRHTNSE</sequence>
<reference evidence="6 7" key="1">
    <citation type="journal article" date="2015" name="Genome Announc.">
        <title>Genome Sequences of Oblitimonas alkaliphila gen. nov. sp. nov. (Proposed), a Novel Bacterium of the Pseudomonadaceae Family.</title>
        <authorList>
            <person name="Lauer A.C."/>
            <person name="Nicholson A.C."/>
            <person name="Humrighouse B.W."/>
            <person name="Emery B."/>
            <person name="Drobish A."/>
            <person name="Juieng P."/>
            <person name="Loparev V."/>
            <person name="McQuiston J.R."/>
        </authorList>
    </citation>
    <scope>NUCLEOTIDE SEQUENCE [LARGE SCALE GENOMIC DNA]</scope>
    <source>
        <strain evidence="6 7">E5571</strain>
    </source>
</reference>
<evidence type="ECO:0000313" key="6">
    <source>
        <dbReference type="EMBL" id="AKX59829.1"/>
    </source>
</evidence>
<dbReference type="PANTHER" id="PTHR30093:SF34">
    <property type="entry name" value="PREPILIN PEPTIDASE-DEPENDENT PROTEIN D"/>
    <property type="match status" value="1"/>
</dbReference>
<dbReference type="EMBL" id="CP012365">
    <property type="protein sequence ID" value="AKX59829.1"/>
    <property type="molecule type" value="Genomic_DNA"/>
</dbReference>
<evidence type="ECO:0000256" key="2">
    <source>
        <dbReference type="ARBA" id="ARBA00022481"/>
    </source>
</evidence>
<dbReference type="PANTHER" id="PTHR30093">
    <property type="entry name" value="GENERAL SECRETION PATHWAY PROTEIN G"/>
    <property type="match status" value="1"/>
</dbReference>
<dbReference type="SUPFAM" id="SSF54523">
    <property type="entry name" value="Pili subunits"/>
    <property type="match status" value="1"/>
</dbReference>
<evidence type="ECO:0000256" key="5">
    <source>
        <dbReference type="SAM" id="Phobius"/>
    </source>
</evidence>
<keyword evidence="5" id="KW-1133">Transmembrane helix</keyword>
<keyword evidence="4" id="KW-0281">Fimbrium</keyword>
<dbReference type="GO" id="GO:0007155">
    <property type="term" value="P:cell adhesion"/>
    <property type="evidence" value="ECO:0007669"/>
    <property type="project" value="InterPro"/>
</dbReference>